<feature type="domain" description="HAMP" evidence="17">
    <location>
        <begin position="177"/>
        <end position="231"/>
    </location>
</feature>
<dbReference type="InterPro" id="IPR041610">
    <property type="entry name" value="ArlS_N"/>
</dbReference>
<dbReference type="Pfam" id="PF02518">
    <property type="entry name" value="HATPase_c"/>
    <property type="match status" value="1"/>
</dbReference>
<dbReference type="InterPro" id="IPR050398">
    <property type="entry name" value="HssS/ArlS-like"/>
</dbReference>
<dbReference type="SMART" id="SM00387">
    <property type="entry name" value="HATPase_c"/>
    <property type="match status" value="1"/>
</dbReference>
<dbReference type="CDD" id="cd00075">
    <property type="entry name" value="HATPase"/>
    <property type="match status" value="1"/>
</dbReference>
<dbReference type="SMART" id="SM00304">
    <property type="entry name" value="HAMP"/>
    <property type="match status" value="1"/>
</dbReference>
<evidence type="ECO:0000256" key="10">
    <source>
        <dbReference type="ARBA" id="ARBA00022777"/>
    </source>
</evidence>
<comment type="catalytic activity">
    <reaction evidence="1">
        <text>ATP + protein L-histidine = ADP + protein N-phospho-L-histidine.</text>
        <dbReference type="EC" id="2.7.13.3"/>
    </reaction>
</comment>
<comment type="subcellular location">
    <subcellularLocation>
        <location evidence="2">Cell membrane</location>
        <topology evidence="2">Multi-pass membrane protein</topology>
    </subcellularLocation>
</comment>
<dbReference type="PROSITE" id="PS50109">
    <property type="entry name" value="HIS_KIN"/>
    <property type="match status" value="1"/>
</dbReference>
<dbReference type="InterPro" id="IPR003660">
    <property type="entry name" value="HAMP_dom"/>
</dbReference>
<evidence type="ECO:0000256" key="4">
    <source>
        <dbReference type="ARBA" id="ARBA00015735"/>
    </source>
</evidence>
<gene>
    <name evidence="18" type="ORF">O9H85_25880</name>
</gene>
<dbReference type="PRINTS" id="PR00344">
    <property type="entry name" value="BCTRLSENSOR"/>
</dbReference>
<sequence length="452" mass="51383">MKIKHKITYITTLWLILILILFNMIVYFAFHRITTENEEYLLAGRAQALLQRVSPVDLMQGAKSELLESFLPDNGSIRLINSAGQVVQAFKNNDQIGADKYMELVQTPVTEEYETGKLKLLTVRIPILSNNEVIGNLEMAEVLDSLEENISILISIMAFTTLGALCMSLISGVWLSKFILHPISGMIRTMEEIEQSLVFRKIPLNPNTKDELTAMASTFNRMMDRIEDSFIRQKQFVSDASHELKTPLTIIEGYSSMLSRWGWKDQSIGLEAVDAIYTEAVHMKRITQQLLELASIENEQEPAKERIELVAFSEGCVALLRKLYKRNIDVQSVSNELYLRADPLKLKQLLLILLDNALKYSQTDIRLTLSEHPQQRGVEIRVIDKGIGIPKDDLDRVFERFYRVDSARNRKSGGSGLGLSIARNIIRLHQGTIEIVSDEHIGTEVIVFIPYE</sequence>
<dbReference type="Gene3D" id="1.10.287.130">
    <property type="match status" value="1"/>
</dbReference>
<keyword evidence="5" id="KW-1003">Cell membrane</keyword>
<dbReference type="GO" id="GO:0016301">
    <property type="term" value="F:kinase activity"/>
    <property type="evidence" value="ECO:0007669"/>
    <property type="project" value="UniProtKB-KW"/>
</dbReference>
<evidence type="ECO:0000256" key="11">
    <source>
        <dbReference type="ARBA" id="ARBA00022840"/>
    </source>
</evidence>
<dbReference type="CDD" id="cd00082">
    <property type="entry name" value="HisKA"/>
    <property type="match status" value="1"/>
</dbReference>
<dbReference type="SMART" id="SM00388">
    <property type="entry name" value="HisKA"/>
    <property type="match status" value="1"/>
</dbReference>
<dbReference type="Pfam" id="PF18719">
    <property type="entry name" value="ArlS_N"/>
    <property type="match status" value="1"/>
</dbReference>
<evidence type="ECO:0000256" key="3">
    <source>
        <dbReference type="ARBA" id="ARBA00012438"/>
    </source>
</evidence>
<feature type="transmembrane region" description="Helical" evidence="15">
    <location>
        <begin position="152"/>
        <end position="180"/>
    </location>
</feature>
<evidence type="ECO:0000313" key="18">
    <source>
        <dbReference type="EMBL" id="MCZ8515779.1"/>
    </source>
</evidence>
<dbReference type="InterPro" id="IPR003661">
    <property type="entry name" value="HisK_dim/P_dom"/>
</dbReference>
<keyword evidence="12 15" id="KW-1133">Transmembrane helix</keyword>
<evidence type="ECO:0000256" key="12">
    <source>
        <dbReference type="ARBA" id="ARBA00022989"/>
    </source>
</evidence>
<feature type="transmembrane region" description="Helical" evidence="15">
    <location>
        <begin position="7"/>
        <end position="30"/>
    </location>
</feature>
<dbReference type="EMBL" id="JAQAGZ010000019">
    <property type="protein sequence ID" value="MCZ8515779.1"/>
    <property type="molecule type" value="Genomic_DNA"/>
</dbReference>
<dbReference type="Pfam" id="PF00512">
    <property type="entry name" value="HisKA"/>
    <property type="match status" value="1"/>
</dbReference>
<evidence type="ECO:0000259" key="17">
    <source>
        <dbReference type="PROSITE" id="PS50885"/>
    </source>
</evidence>
<evidence type="ECO:0000256" key="6">
    <source>
        <dbReference type="ARBA" id="ARBA00022553"/>
    </source>
</evidence>
<dbReference type="SUPFAM" id="SSF55874">
    <property type="entry name" value="ATPase domain of HSP90 chaperone/DNA topoisomerase II/histidine kinase"/>
    <property type="match status" value="1"/>
</dbReference>
<name>A0ABT4QFV8_9BACL</name>
<feature type="domain" description="Histidine kinase" evidence="16">
    <location>
        <begin position="239"/>
        <end position="452"/>
    </location>
</feature>
<dbReference type="InterPro" id="IPR036890">
    <property type="entry name" value="HATPase_C_sf"/>
</dbReference>
<dbReference type="PANTHER" id="PTHR45528:SF12">
    <property type="entry name" value="SENSOR HISTIDINE KINASE ARSS"/>
    <property type="match status" value="1"/>
</dbReference>
<keyword evidence="11" id="KW-0067">ATP-binding</keyword>
<evidence type="ECO:0000256" key="2">
    <source>
        <dbReference type="ARBA" id="ARBA00004651"/>
    </source>
</evidence>
<dbReference type="SUPFAM" id="SSF47384">
    <property type="entry name" value="Homodimeric domain of signal transducing histidine kinase"/>
    <property type="match status" value="1"/>
</dbReference>
<proteinExistence type="predicted"/>
<keyword evidence="7" id="KW-0808">Transferase</keyword>
<keyword evidence="8 15" id="KW-0812">Transmembrane</keyword>
<keyword evidence="13" id="KW-0902">Two-component regulatory system</keyword>
<protein>
    <recommendedName>
        <fullName evidence="4">Signal transduction histidine-protein kinase ArlS</fullName>
        <ecNumber evidence="3">2.7.13.3</ecNumber>
    </recommendedName>
</protein>
<reference evidence="18 19" key="1">
    <citation type="submission" date="2022-12" db="EMBL/GenBank/DDBJ databases">
        <title>Draft genome sequence of Paenibacillus sp. dW9.</title>
        <authorList>
            <person name="Choi E.-W."/>
            <person name="Kim D.-U."/>
        </authorList>
    </citation>
    <scope>NUCLEOTIDE SEQUENCE [LARGE SCALE GENOMIC DNA]</scope>
    <source>
        <strain evidence="19">dW9</strain>
    </source>
</reference>
<evidence type="ECO:0000256" key="9">
    <source>
        <dbReference type="ARBA" id="ARBA00022741"/>
    </source>
</evidence>
<evidence type="ECO:0000256" key="8">
    <source>
        <dbReference type="ARBA" id="ARBA00022692"/>
    </source>
</evidence>
<dbReference type="Gene3D" id="6.10.340.10">
    <property type="match status" value="1"/>
</dbReference>
<evidence type="ECO:0000256" key="13">
    <source>
        <dbReference type="ARBA" id="ARBA00023012"/>
    </source>
</evidence>
<keyword evidence="9" id="KW-0547">Nucleotide-binding</keyword>
<dbReference type="Pfam" id="PF00672">
    <property type="entry name" value="HAMP"/>
    <property type="match status" value="1"/>
</dbReference>
<evidence type="ECO:0000256" key="14">
    <source>
        <dbReference type="ARBA" id="ARBA00023136"/>
    </source>
</evidence>
<dbReference type="SUPFAM" id="SSF158472">
    <property type="entry name" value="HAMP domain-like"/>
    <property type="match status" value="1"/>
</dbReference>
<evidence type="ECO:0000259" key="16">
    <source>
        <dbReference type="PROSITE" id="PS50109"/>
    </source>
</evidence>
<dbReference type="InterPro" id="IPR003594">
    <property type="entry name" value="HATPase_dom"/>
</dbReference>
<keyword evidence="14 15" id="KW-0472">Membrane</keyword>
<evidence type="ECO:0000256" key="7">
    <source>
        <dbReference type="ARBA" id="ARBA00022679"/>
    </source>
</evidence>
<dbReference type="PANTHER" id="PTHR45528">
    <property type="entry name" value="SENSOR HISTIDINE KINASE CPXA"/>
    <property type="match status" value="1"/>
</dbReference>
<keyword evidence="19" id="KW-1185">Reference proteome</keyword>
<evidence type="ECO:0000256" key="1">
    <source>
        <dbReference type="ARBA" id="ARBA00000085"/>
    </source>
</evidence>
<accession>A0ABT4QFV8</accession>
<dbReference type="CDD" id="cd06225">
    <property type="entry name" value="HAMP"/>
    <property type="match status" value="1"/>
</dbReference>
<keyword evidence="6" id="KW-0597">Phosphoprotein</keyword>
<dbReference type="EC" id="2.7.13.3" evidence="3"/>
<dbReference type="PROSITE" id="PS50885">
    <property type="entry name" value="HAMP"/>
    <property type="match status" value="1"/>
</dbReference>
<dbReference type="Gene3D" id="3.30.565.10">
    <property type="entry name" value="Histidine kinase-like ATPase, C-terminal domain"/>
    <property type="match status" value="1"/>
</dbReference>
<dbReference type="Proteomes" id="UP001527882">
    <property type="component" value="Unassembled WGS sequence"/>
</dbReference>
<dbReference type="RefSeq" id="WP_269884307.1">
    <property type="nucleotide sequence ID" value="NZ_JAQAGZ010000019.1"/>
</dbReference>
<dbReference type="InterPro" id="IPR036097">
    <property type="entry name" value="HisK_dim/P_sf"/>
</dbReference>
<organism evidence="18 19">
    <name type="scientific">Paenibacillus gyeongsangnamensis</name>
    <dbReference type="NCBI Taxonomy" id="3388067"/>
    <lineage>
        <taxon>Bacteria</taxon>
        <taxon>Bacillati</taxon>
        <taxon>Bacillota</taxon>
        <taxon>Bacilli</taxon>
        <taxon>Bacillales</taxon>
        <taxon>Paenibacillaceae</taxon>
        <taxon>Paenibacillus</taxon>
    </lineage>
</organism>
<dbReference type="InterPro" id="IPR004358">
    <property type="entry name" value="Sig_transdc_His_kin-like_C"/>
</dbReference>
<keyword evidence="10 18" id="KW-0418">Kinase</keyword>
<evidence type="ECO:0000313" key="19">
    <source>
        <dbReference type="Proteomes" id="UP001527882"/>
    </source>
</evidence>
<comment type="caution">
    <text evidence="18">The sequence shown here is derived from an EMBL/GenBank/DDBJ whole genome shotgun (WGS) entry which is preliminary data.</text>
</comment>
<evidence type="ECO:0000256" key="15">
    <source>
        <dbReference type="SAM" id="Phobius"/>
    </source>
</evidence>
<evidence type="ECO:0000256" key="5">
    <source>
        <dbReference type="ARBA" id="ARBA00022475"/>
    </source>
</evidence>
<dbReference type="InterPro" id="IPR005467">
    <property type="entry name" value="His_kinase_dom"/>
</dbReference>